<comment type="similarity">
    <text evidence="13">Belongs to the phospholipase D family. Cardiolipin synthase subfamily.</text>
</comment>
<feature type="active site" evidence="13">
    <location>
        <position position="460"/>
    </location>
</feature>
<keyword evidence="10 13" id="KW-0594">Phospholipid biosynthesis</keyword>
<dbReference type="FunFam" id="3.30.870.10:FF:000021">
    <property type="entry name" value="Cardiolipin synthase"/>
    <property type="match status" value="1"/>
</dbReference>
<evidence type="ECO:0000256" key="2">
    <source>
        <dbReference type="ARBA" id="ARBA00022475"/>
    </source>
</evidence>
<evidence type="ECO:0000256" key="14">
    <source>
        <dbReference type="NCBIfam" id="TIGR04265"/>
    </source>
</evidence>
<dbReference type="InterPro" id="IPR027379">
    <property type="entry name" value="CLS_N"/>
</dbReference>
<dbReference type="PANTHER" id="PTHR21248">
    <property type="entry name" value="CARDIOLIPIN SYNTHASE"/>
    <property type="match status" value="1"/>
</dbReference>
<evidence type="ECO:0000256" key="11">
    <source>
        <dbReference type="ARBA" id="ARBA00023264"/>
    </source>
</evidence>
<dbReference type="GO" id="GO:0008808">
    <property type="term" value="F:cardiolipin synthase activity"/>
    <property type="evidence" value="ECO:0007669"/>
    <property type="project" value="UniProtKB-UniRule"/>
</dbReference>
<gene>
    <name evidence="16" type="primary">cls</name>
    <name evidence="16" type="ORF">FQB35_00970</name>
</gene>
<dbReference type="EC" id="2.7.8.-" evidence="13 14"/>
<organism evidence="16 17">
    <name type="scientific">Crassaminicella thermophila</name>
    <dbReference type="NCBI Taxonomy" id="2599308"/>
    <lineage>
        <taxon>Bacteria</taxon>
        <taxon>Bacillati</taxon>
        <taxon>Bacillota</taxon>
        <taxon>Clostridia</taxon>
        <taxon>Eubacteriales</taxon>
        <taxon>Clostridiaceae</taxon>
        <taxon>Crassaminicella</taxon>
    </lineage>
</organism>
<keyword evidence="17" id="KW-1185">Reference proteome</keyword>
<protein>
    <recommendedName>
        <fullName evidence="13 14">Cardiolipin synthase</fullName>
        <shortName evidence="13">CL synthase</shortName>
        <ecNumber evidence="13 14">2.7.8.-</ecNumber>
    </recommendedName>
</protein>
<dbReference type="NCBIfam" id="TIGR04265">
    <property type="entry name" value="bac_cardiolipin"/>
    <property type="match status" value="1"/>
</dbReference>
<dbReference type="FunFam" id="3.30.870.10:FF:000014">
    <property type="entry name" value="Cardiolipin synthase"/>
    <property type="match status" value="1"/>
</dbReference>
<dbReference type="SUPFAM" id="SSF56024">
    <property type="entry name" value="Phospholipase D/nuclease"/>
    <property type="match status" value="2"/>
</dbReference>
<evidence type="ECO:0000256" key="8">
    <source>
        <dbReference type="ARBA" id="ARBA00023098"/>
    </source>
</evidence>
<dbReference type="InterPro" id="IPR022924">
    <property type="entry name" value="Cardiolipin_synthase"/>
</dbReference>
<dbReference type="InterPro" id="IPR030874">
    <property type="entry name" value="Cardiolipin_synth_Firmi"/>
</dbReference>
<dbReference type="SMART" id="SM00155">
    <property type="entry name" value="PLDc"/>
    <property type="match status" value="2"/>
</dbReference>
<evidence type="ECO:0000256" key="4">
    <source>
        <dbReference type="ARBA" id="ARBA00022679"/>
    </source>
</evidence>
<dbReference type="Proteomes" id="UP000324646">
    <property type="component" value="Chromosome"/>
</dbReference>
<dbReference type="KEGG" id="crs:FQB35_00970"/>
<feature type="domain" description="PLD phosphodiesterase" evidence="15">
    <location>
        <begin position="278"/>
        <end position="305"/>
    </location>
</feature>
<feature type="active site" evidence="13">
    <location>
        <position position="467"/>
    </location>
</feature>
<keyword evidence="5 13" id="KW-0812">Transmembrane</keyword>
<dbReference type="AlphaFoldDB" id="A0A5C0SAK0"/>
<keyword evidence="4 13" id="KW-0808">Transferase</keyword>
<name>A0A5C0SAK0_CRATE</name>
<evidence type="ECO:0000256" key="6">
    <source>
        <dbReference type="ARBA" id="ARBA00022737"/>
    </source>
</evidence>
<feature type="active site" evidence="13">
    <location>
        <position position="285"/>
    </location>
</feature>
<feature type="active site" evidence="13">
    <location>
        <position position="283"/>
    </location>
</feature>
<evidence type="ECO:0000256" key="12">
    <source>
        <dbReference type="ARBA" id="ARBA00057569"/>
    </source>
</evidence>
<dbReference type="Pfam" id="PF13396">
    <property type="entry name" value="PLDc_N"/>
    <property type="match status" value="1"/>
</dbReference>
<evidence type="ECO:0000256" key="7">
    <source>
        <dbReference type="ARBA" id="ARBA00022989"/>
    </source>
</evidence>
<dbReference type="CDD" id="cd09110">
    <property type="entry name" value="PLDc_CLS_1"/>
    <property type="match status" value="1"/>
</dbReference>
<keyword evidence="7 13" id="KW-1133">Transmembrane helix</keyword>
<feature type="transmembrane region" description="Helical" evidence="13">
    <location>
        <begin position="65"/>
        <end position="85"/>
    </location>
</feature>
<keyword evidence="2 13" id="KW-1003">Cell membrane</keyword>
<sequence length="542" mass="62334">MVNNLNLIKKNKIYLYAIFIIILFTLQGDAIHIHEPSPNPLRIVKIDEIQNSVLSENFPIYLQKIKGYIGTVFTIYTIFIAIIIFMENKNPSKTISWLLVLVLFPVIGFIFYLFMGQNVRKKKIFKKKRKRDFPFFEQVANIQREAVRDKELFEANESFVKKRLISLILNNSKSPFTINNHLKVLTNGDETFSSIIEALKGAQHHIHLEYFIIKDDYIGGIIKHILMDKAKKGIKVRVIYDSVGSWRLSERYLQEMRNAGVEIHAFSPVAFPLLSRKLNYRNHRKIIVIDGKIGFLGGLNIGDEYLGRNPHLGFWRDSHLKVEGEAVYGLQNIFLMDWLFVTNQEITFSPIYFPKLSHYGEQLIQITASGPDSDWESIMQAYFSIISSAEDRIFINTPYLVPGESIMMALKTAALSGVDVRIILPSKPDHKTVFWASMSNVEELLEAGVKIYQYKKGFIHAKIVLVDGIVASVGTANLDIRSLEINFEVNAFIYDQDIVSKMEKNFLIDIEDSQEIKFEEFLKRPLINKVKESTARLLSPLL</sequence>
<feature type="active site" evidence="13">
    <location>
        <position position="462"/>
    </location>
</feature>
<dbReference type="InterPro" id="IPR001736">
    <property type="entry name" value="PLipase_D/transphosphatidylase"/>
</dbReference>
<evidence type="ECO:0000259" key="15">
    <source>
        <dbReference type="PROSITE" id="PS50035"/>
    </source>
</evidence>
<keyword evidence="11 13" id="KW-1208">Phospholipid metabolism</keyword>
<dbReference type="GO" id="GO:0005886">
    <property type="term" value="C:plasma membrane"/>
    <property type="evidence" value="ECO:0007669"/>
    <property type="project" value="UniProtKB-SubCell"/>
</dbReference>
<feature type="transmembrane region" description="Helical" evidence="13">
    <location>
        <begin position="13"/>
        <end position="33"/>
    </location>
</feature>
<dbReference type="CDD" id="cd09112">
    <property type="entry name" value="PLDc_CLS_2"/>
    <property type="match status" value="1"/>
</dbReference>
<keyword evidence="8 13" id="KW-0443">Lipid metabolism</keyword>
<reference evidence="16 17" key="1">
    <citation type="submission" date="2019-07" db="EMBL/GenBank/DDBJ databases">
        <title>Complete genome of Crassaminicella thermophila SY095.</title>
        <authorList>
            <person name="Li X."/>
        </authorList>
    </citation>
    <scope>NUCLEOTIDE SEQUENCE [LARGE SCALE GENOMIC DNA]</scope>
    <source>
        <strain evidence="16 17">SY095</strain>
    </source>
</reference>
<dbReference type="PROSITE" id="PS50035">
    <property type="entry name" value="PLD"/>
    <property type="match status" value="2"/>
</dbReference>
<keyword evidence="3 13" id="KW-0444">Lipid biosynthesis</keyword>
<feature type="transmembrane region" description="Helical" evidence="13">
    <location>
        <begin position="97"/>
        <end position="115"/>
    </location>
</feature>
<keyword evidence="9 13" id="KW-0472">Membrane</keyword>
<feature type="active site" evidence="13">
    <location>
        <position position="290"/>
    </location>
</feature>
<comment type="subcellular location">
    <subcellularLocation>
        <location evidence="1 13">Cell membrane</location>
        <topology evidence="1 13">Multi-pass membrane protein</topology>
    </subcellularLocation>
</comment>
<evidence type="ECO:0000256" key="3">
    <source>
        <dbReference type="ARBA" id="ARBA00022516"/>
    </source>
</evidence>
<evidence type="ECO:0000256" key="10">
    <source>
        <dbReference type="ARBA" id="ARBA00023209"/>
    </source>
</evidence>
<dbReference type="InterPro" id="IPR025202">
    <property type="entry name" value="PLD-like_dom"/>
</dbReference>
<dbReference type="PANTHER" id="PTHR21248:SF20">
    <property type="entry name" value="CARDIOLIPIN SYNTHASE YWIE-RELATED"/>
    <property type="match status" value="1"/>
</dbReference>
<evidence type="ECO:0000256" key="9">
    <source>
        <dbReference type="ARBA" id="ARBA00023136"/>
    </source>
</evidence>
<evidence type="ECO:0000313" key="17">
    <source>
        <dbReference type="Proteomes" id="UP000324646"/>
    </source>
</evidence>
<keyword evidence="6" id="KW-0677">Repeat</keyword>
<evidence type="ECO:0000256" key="1">
    <source>
        <dbReference type="ARBA" id="ARBA00004651"/>
    </source>
</evidence>
<dbReference type="GO" id="GO:0032049">
    <property type="term" value="P:cardiolipin biosynthetic process"/>
    <property type="evidence" value="ECO:0007669"/>
    <property type="project" value="UniProtKB-UniRule"/>
</dbReference>
<evidence type="ECO:0000256" key="5">
    <source>
        <dbReference type="ARBA" id="ARBA00022692"/>
    </source>
</evidence>
<feature type="domain" description="PLD phosphodiesterase" evidence="15">
    <location>
        <begin position="455"/>
        <end position="482"/>
    </location>
</feature>
<comment type="catalytic activity">
    <reaction evidence="13">
        <text>2 a 1,2-diacyl-sn-glycero-3-phospho-(1'-sn-glycerol) = a cardiolipin + glycerol</text>
        <dbReference type="Rhea" id="RHEA:31451"/>
        <dbReference type="ChEBI" id="CHEBI:17754"/>
        <dbReference type="ChEBI" id="CHEBI:62237"/>
        <dbReference type="ChEBI" id="CHEBI:64716"/>
    </reaction>
</comment>
<dbReference type="EMBL" id="CP042243">
    <property type="protein sequence ID" value="QEK11050.1"/>
    <property type="molecule type" value="Genomic_DNA"/>
</dbReference>
<accession>A0A5C0SAK0</accession>
<evidence type="ECO:0000313" key="16">
    <source>
        <dbReference type="EMBL" id="QEK11050.1"/>
    </source>
</evidence>
<proteinExistence type="inferred from homology"/>
<dbReference type="HAMAP" id="MF_01916">
    <property type="entry name" value="Cardiolipin_synth_Cls"/>
    <property type="match status" value="1"/>
</dbReference>
<evidence type="ECO:0000256" key="13">
    <source>
        <dbReference type="HAMAP-Rule" id="MF_01916"/>
    </source>
</evidence>
<dbReference type="OrthoDB" id="9762009at2"/>
<dbReference type="Pfam" id="PF13091">
    <property type="entry name" value="PLDc_2"/>
    <property type="match status" value="2"/>
</dbReference>
<dbReference type="Gene3D" id="3.30.870.10">
    <property type="entry name" value="Endonuclease Chain A"/>
    <property type="match status" value="2"/>
</dbReference>
<comment type="function">
    <text evidence="12 13">Catalyzes the reversible phosphatidyl group transfer from one phosphatidylglycerol molecule to another to form cardiolipin (CL) (diphosphatidylglycerol) and glycerol.</text>
</comment>